<sequence length="253" mass="27925">MKIIKLASTMLLATGILAACGNSDDGAMMDKNKTMASGTIMNSKSMMDIEKMGVFQGENSHKVTGDVKIANGKLMLTNFMTDEGPDLHVYLGKGTDVSTAKEIAKIDLKDNMQTVDLTSVAVEEYDTVFIYCNKAHELFGSAMISSEKSTPKKMDESRMTAQFKGLNGKKVTGMVTVTDHKVQLSKFMSDKGPDLHIYLMKNDKIEEAISLGKIDFKKDNQQFTIPQTMNSNEYTKVAIYCDEAHVYFGEAAF</sequence>
<dbReference type="PROSITE" id="PS51549">
    <property type="entry name" value="DM13"/>
    <property type="match status" value="2"/>
</dbReference>
<name>A0A2U3AJD7_9BACL</name>
<keyword evidence="1" id="KW-0732">Signal</keyword>
<organism evidence="3 4">
    <name type="scientific">Kurthia sibirica</name>
    <dbReference type="NCBI Taxonomy" id="202750"/>
    <lineage>
        <taxon>Bacteria</taxon>
        <taxon>Bacillati</taxon>
        <taxon>Bacillota</taxon>
        <taxon>Bacilli</taxon>
        <taxon>Bacillales</taxon>
        <taxon>Caryophanaceae</taxon>
        <taxon>Kurthia</taxon>
    </lineage>
</organism>
<evidence type="ECO:0000259" key="2">
    <source>
        <dbReference type="PROSITE" id="PS51549"/>
    </source>
</evidence>
<dbReference type="OrthoDB" id="155521at2"/>
<feature type="chain" id="PRO_5015786654" description="DM13 domain-containing protein" evidence="1">
    <location>
        <begin position="19"/>
        <end position="253"/>
    </location>
</feature>
<dbReference type="RefSeq" id="WP_109306821.1">
    <property type="nucleotide sequence ID" value="NZ_BJUF01000010.1"/>
</dbReference>
<comment type="caution">
    <text evidence="3">The sequence shown here is derived from an EMBL/GenBank/DDBJ whole genome shotgun (WGS) entry which is preliminary data.</text>
</comment>
<keyword evidence="4" id="KW-1185">Reference proteome</keyword>
<dbReference type="EMBL" id="QFVR01000019">
    <property type="protein sequence ID" value="PWI24594.1"/>
    <property type="molecule type" value="Genomic_DNA"/>
</dbReference>
<dbReference type="Pfam" id="PF10517">
    <property type="entry name" value="DM13"/>
    <property type="match status" value="2"/>
</dbReference>
<gene>
    <name evidence="3" type="ORF">DEX24_12895</name>
</gene>
<accession>A0A2U3AJD7</accession>
<proteinExistence type="predicted"/>
<evidence type="ECO:0000313" key="4">
    <source>
        <dbReference type="Proteomes" id="UP000245938"/>
    </source>
</evidence>
<reference evidence="3 4" key="1">
    <citation type="submission" date="2018-05" db="EMBL/GenBank/DDBJ databases">
        <title>Kurthia sibirica genome sequence.</title>
        <authorList>
            <person name="Maclea K.S."/>
            <person name="Goen A.E."/>
        </authorList>
    </citation>
    <scope>NUCLEOTIDE SEQUENCE [LARGE SCALE GENOMIC DNA]</scope>
    <source>
        <strain evidence="3 4">ATCC 49154</strain>
    </source>
</reference>
<evidence type="ECO:0000256" key="1">
    <source>
        <dbReference type="SAM" id="SignalP"/>
    </source>
</evidence>
<protein>
    <recommendedName>
        <fullName evidence="2">DM13 domain-containing protein</fullName>
    </recommendedName>
</protein>
<feature type="domain" description="DM13" evidence="2">
    <location>
        <begin position="53"/>
        <end position="145"/>
    </location>
</feature>
<dbReference type="PROSITE" id="PS51257">
    <property type="entry name" value="PROKAR_LIPOPROTEIN"/>
    <property type="match status" value="1"/>
</dbReference>
<dbReference type="InterPro" id="IPR019545">
    <property type="entry name" value="DM13_domain"/>
</dbReference>
<dbReference type="AlphaFoldDB" id="A0A2U3AJD7"/>
<dbReference type="Proteomes" id="UP000245938">
    <property type="component" value="Unassembled WGS sequence"/>
</dbReference>
<feature type="domain" description="DM13" evidence="2">
    <location>
        <begin position="161"/>
        <end position="253"/>
    </location>
</feature>
<feature type="signal peptide" evidence="1">
    <location>
        <begin position="1"/>
        <end position="18"/>
    </location>
</feature>
<evidence type="ECO:0000313" key="3">
    <source>
        <dbReference type="EMBL" id="PWI24594.1"/>
    </source>
</evidence>